<reference evidence="2 3" key="1">
    <citation type="submission" date="2015-01" db="EMBL/GenBank/DDBJ databases">
        <title>Genome of allotetraploid Gossypium barbadense reveals genomic plasticity and fiber elongation in cotton evolution.</title>
        <authorList>
            <person name="Chen X."/>
            <person name="Liu X."/>
            <person name="Zhao B."/>
            <person name="Zheng H."/>
            <person name="Hu Y."/>
            <person name="Lu G."/>
            <person name="Yang C."/>
            <person name="Chen J."/>
            <person name="Shan C."/>
            <person name="Zhang L."/>
            <person name="Zhou Y."/>
            <person name="Wang L."/>
            <person name="Guo W."/>
            <person name="Bai Y."/>
            <person name="Ruan J."/>
            <person name="Shangguan X."/>
            <person name="Mao Y."/>
            <person name="Jiang J."/>
            <person name="Zhu Y."/>
            <person name="Lei J."/>
            <person name="Kang H."/>
            <person name="Chen S."/>
            <person name="He X."/>
            <person name="Wang R."/>
            <person name="Wang Y."/>
            <person name="Chen J."/>
            <person name="Wang L."/>
            <person name="Yu S."/>
            <person name="Wang B."/>
            <person name="Wei J."/>
            <person name="Song S."/>
            <person name="Lu X."/>
            <person name="Gao Z."/>
            <person name="Gu W."/>
            <person name="Deng X."/>
            <person name="Ma D."/>
            <person name="Wang S."/>
            <person name="Liang W."/>
            <person name="Fang L."/>
            <person name="Cai C."/>
            <person name="Zhu X."/>
            <person name="Zhou B."/>
            <person name="Zhang Y."/>
            <person name="Chen Z."/>
            <person name="Xu S."/>
            <person name="Zhu R."/>
            <person name="Wang S."/>
            <person name="Zhang T."/>
            <person name="Zhao G."/>
        </authorList>
    </citation>
    <scope>NUCLEOTIDE SEQUENCE [LARGE SCALE GENOMIC DNA]</scope>
    <source>
        <strain evidence="3">cv. Xinhai21</strain>
        <tissue evidence="2">Leaf</tissue>
    </source>
</reference>
<dbReference type="GO" id="GO:0004523">
    <property type="term" value="F:RNA-DNA hybrid ribonuclease activity"/>
    <property type="evidence" value="ECO:0007669"/>
    <property type="project" value="InterPro"/>
</dbReference>
<evidence type="ECO:0000313" key="2">
    <source>
        <dbReference type="EMBL" id="PPS05393.1"/>
    </source>
</evidence>
<dbReference type="InterPro" id="IPR002156">
    <property type="entry name" value="RNaseH_domain"/>
</dbReference>
<dbReference type="GO" id="GO:0003676">
    <property type="term" value="F:nucleic acid binding"/>
    <property type="evidence" value="ECO:0007669"/>
    <property type="project" value="InterPro"/>
</dbReference>
<dbReference type="Pfam" id="PF13456">
    <property type="entry name" value="RVT_3"/>
    <property type="match status" value="1"/>
</dbReference>
<dbReference type="SUPFAM" id="SSF53098">
    <property type="entry name" value="Ribonuclease H-like"/>
    <property type="match status" value="1"/>
</dbReference>
<protein>
    <recommendedName>
        <fullName evidence="1">RNase H type-1 domain-containing protein</fullName>
    </recommendedName>
</protein>
<organism evidence="2 3">
    <name type="scientific">Gossypium barbadense</name>
    <name type="common">Sea Island cotton</name>
    <name type="synonym">Hibiscus barbadensis</name>
    <dbReference type="NCBI Taxonomy" id="3634"/>
    <lineage>
        <taxon>Eukaryota</taxon>
        <taxon>Viridiplantae</taxon>
        <taxon>Streptophyta</taxon>
        <taxon>Embryophyta</taxon>
        <taxon>Tracheophyta</taxon>
        <taxon>Spermatophyta</taxon>
        <taxon>Magnoliopsida</taxon>
        <taxon>eudicotyledons</taxon>
        <taxon>Gunneridae</taxon>
        <taxon>Pentapetalae</taxon>
        <taxon>rosids</taxon>
        <taxon>malvids</taxon>
        <taxon>Malvales</taxon>
        <taxon>Malvaceae</taxon>
        <taxon>Malvoideae</taxon>
        <taxon>Gossypium</taxon>
    </lineage>
</organism>
<dbReference type="EMBL" id="KZ664467">
    <property type="protein sequence ID" value="PPS05393.1"/>
    <property type="molecule type" value="Genomic_DNA"/>
</dbReference>
<dbReference type="InterPro" id="IPR044730">
    <property type="entry name" value="RNase_H-like_dom_plant"/>
</dbReference>
<sequence length="121" mass="13610">MKWFKVNTDGAARQDEKLASSGGVIWDWNGQWVIVFAGSIGACTALEAENDGLNWARKLGLRKVILELENASDVHLLKNPNSATLNTTSLRSIAGIKNLNWELRLPIFTERATEWLMVWQQ</sequence>
<dbReference type="CDD" id="cd06222">
    <property type="entry name" value="RNase_H_like"/>
    <property type="match status" value="1"/>
</dbReference>
<gene>
    <name evidence="2" type="ORF">GOBAR_AA15273</name>
</gene>
<dbReference type="InterPro" id="IPR053151">
    <property type="entry name" value="RNase_H-like"/>
</dbReference>
<dbReference type="OrthoDB" id="999850at2759"/>
<dbReference type="Gene3D" id="3.30.420.10">
    <property type="entry name" value="Ribonuclease H-like superfamily/Ribonuclease H"/>
    <property type="match status" value="1"/>
</dbReference>
<dbReference type="Proteomes" id="UP000239757">
    <property type="component" value="Unassembled WGS sequence"/>
</dbReference>
<feature type="domain" description="RNase H type-1" evidence="1">
    <location>
        <begin position="7"/>
        <end position="82"/>
    </location>
</feature>
<accession>A0A2P5XPY5</accession>
<dbReference type="PANTHER" id="PTHR47723">
    <property type="entry name" value="OS05G0353850 PROTEIN"/>
    <property type="match status" value="1"/>
</dbReference>
<dbReference type="InterPro" id="IPR036397">
    <property type="entry name" value="RNaseH_sf"/>
</dbReference>
<name>A0A2P5XPY5_GOSBA</name>
<dbReference type="AlphaFoldDB" id="A0A2P5XPY5"/>
<proteinExistence type="predicted"/>
<evidence type="ECO:0000259" key="1">
    <source>
        <dbReference type="Pfam" id="PF13456"/>
    </source>
</evidence>
<evidence type="ECO:0000313" key="3">
    <source>
        <dbReference type="Proteomes" id="UP000239757"/>
    </source>
</evidence>
<dbReference type="PANTHER" id="PTHR47723:SF13">
    <property type="entry name" value="PUTATIVE-RELATED"/>
    <property type="match status" value="1"/>
</dbReference>
<dbReference type="InterPro" id="IPR012337">
    <property type="entry name" value="RNaseH-like_sf"/>
</dbReference>